<dbReference type="EMBL" id="OZ075117">
    <property type="protein sequence ID" value="CAL5081788.1"/>
    <property type="molecule type" value="Genomic_DNA"/>
</dbReference>
<sequence>MLPSRASTRAHSASIQTATSGPASPRPSVRPSVRHPMHPRSLASLPPGRPPPIYRPSGPKPTPPPSLHESYLRLAPLIVVALLTHQSSEVHPLAS</sequence>
<name>A0ABC9FTN7_9POAL</name>
<reference evidence="3" key="1">
    <citation type="submission" date="2024-06" db="EMBL/GenBank/DDBJ databases">
        <authorList>
            <person name="Ryan C."/>
        </authorList>
    </citation>
    <scope>NUCLEOTIDE SEQUENCE [LARGE SCALE GENOMIC DNA]</scope>
</reference>
<keyword evidence="3" id="KW-1185">Reference proteome</keyword>
<feature type="compositionally biased region" description="Pro residues" evidence="1">
    <location>
        <begin position="47"/>
        <end position="66"/>
    </location>
</feature>
<evidence type="ECO:0000256" key="1">
    <source>
        <dbReference type="SAM" id="MobiDB-lite"/>
    </source>
</evidence>
<organism evidence="2 3">
    <name type="scientific">Urochloa decumbens</name>
    <dbReference type="NCBI Taxonomy" id="240449"/>
    <lineage>
        <taxon>Eukaryota</taxon>
        <taxon>Viridiplantae</taxon>
        <taxon>Streptophyta</taxon>
        <taxon>Embryophyta</taxon>
        <taxon>Tracheophyta</taxon>
        <taxon>Spermatophyta</taxon>
        <taxon>Magnoliopsida</taxon>
        <taxon>Liliopsida</taxon>
        <taxon>Poales</taxon>
        <taxon>Poaceae</taxon>
        <taxon>PACMAD clade</taxon>
        <taxon>Panicoideae</taxon>
        <taxon>Panicodae</taxon>
        <taxon>Paniceae</taxon>
        <taxon>Melinidinae</taxon>
        <taxon>Urochloa</taxon>
    </lineage>
</organism>
<evidence type="ECO:0000313" key="2">
    <source>
        <dbReference type="EMBL" id="CAL5081788.1"/>
    </source>
</evidence>
<accession>A0ABC9FTN7</accession>
<protein>
    <submittedName>
        <fullName evidence="2">Uncharacterized protein</fullName>
    </submittedName>
</protein>
<reference evidence="2 3" key="2">
    <citation type="submission" date="2024-10" db="EMBL/GenBank/DDBJ databases">
        <authorList>
            <person name="Ryan C."/>
        </authorList>
    </citation>
    <scope>NUCLEOTIDE SEQUENCE [LARGE SCALE GENOMIC DNA]</scope>
</reference>
<evidence type="ECO:0000313" key="3">
    <source>
        <dbReference type="Proteomes" id="UP001497457"/>
    </source>
</evidence>
<dbReference type="Proteomes" id="UP001497457">
    <property type="component" value="Chromosome 7b"/>
</dbReference>
<feature type="region of interest" description="Disordered" evidence="1">
    <location>
        <begin position="1"/>
        <end position="68"/>
    </location>
</feature>
<gene>
    <name evidence="2" type="ORF">URODEC1_LOCUS108865</name>
</gene>
<proteinExistence type="predicted"/>
<dbReference type="AlphaFoldDB" id="A0ABC9FTN7"/>
<feature type="compositionally biased region" description="Polar residues" evidence="1">
    <location>
        <begin position="1"/>
        <end position="22"/>
    </location>
</feature>